<keyword evidence="11" id="KW-1185">Reference proteome</keyword>
<comment type="subunit">
    <text evidence="3 8">Homodimer.</text>
</comment>
<gene>
    <name evidence="10" type="ORF">KS4_04780</name>
</gene>
<dbReference type="InterPro" id="IPR026022">
    <property type="entry name" value="PhoU_dom"/>
</dbReference>
<keyword evidence="4 8" id="KW-0813">Transport</keyword>
<feature type="domain" description="PhoU" evidence="9">
    <location>
        <begin position="120"/>
        <end position="204"/>
    </location>
</feature>
<dbReference type="PANTHER" id="PTHR42930:SF3">
    <property type="entry name" value="PHOSPHATE-SPECIFIC TRANSPORT SYSTEM ACCESSORY PROTEIN PHOU"/>
    <property type="match status" value="1"/>
</dbReference>
<dbReference type="GO" id="GO:0030643">
    <property type="term" value="P:intracellular phosphate ion homeostasis"/>
    <property type="evidence" value="ECO:0007669"/>
    <property type="project" value="InterPro"/>
</dbReference>
<accession>A0A517YQE1</accession>
<evidence type="ECO:0000256" key="6">
    <source>
        <dbReference type="ARBA" id="ARBA00022592"/>
    </source>
</evidence>
<dbReference type="PANTHER" id="PTHR42930">
    <property type="entry name" value="PHOSPHATE-SPECIFIC TRANSPORT SYSTEM ACCESSORY PROTEIN PHOU"/>
    <property type="match status" value="1"/>
</dbReference>
<name>A0A517YQE1_9BACT</name>
<dbReference type="OrthoDB" id="9814256at2"/>
<evidence type="ECO:0000256" key="1">
    <source>
        <dbReference type="ARBA" id="ARBA00004496"/>
    </source>
</evidence>
<comment type="subcellular location">
    <subcellularLocation>
        <location evidence="1 8">Cytoplasm</location>
    </subcellularLocation>
</comment>
<dbReference type="PIRSF" id="PIRSF003107">
    <property type="entry name" value="PhoU"/>
    <property type="match status" value="1"/>
</dbReference>
<evidence type="ECO:0000256" key="2">
    <source>
        <dbReference type="ARBA" id="ARBA00008107"/>
    </source>
</evidence>
<evidence type="ECO:0000256" key="5">
    <source>
        <dbReference type="ARBA" id="ARBA00022490"/>
    </source>
</evidence>
<evidence type="ECO:0000256" key="8">
    <source>
        <dbReference type="PIRNR" id="PIRNR003107"/>
    </source>
</evidence>
<keyword evidence="5 8" id="KW-0963">Cytoplasm</keyword>
<dbReference type="NCBIfam" id="TIGR02135">
    <property type="entry name" value="phoU_full"/>
    <property type="match status" value="1"/>
</dbReference>
<dbReference type="KEGG" id="pcor:KS4_04780"/>
<dbReference type="Proteomes" id="UP000317369">
    <property type="component" value="Chromosome"/>
</dbReference>
<dbReference type="InterPro" id="IPR038078">
    <property type="entry name" value="PhoU-like_sf"/>
</dbReference>
<keyword evidence="6 8" id="KW-0592">Phosphate transport</keyword>
<evidence type="ECO:0000313" key="11">
    <source>
        <dbReference type="Proteomes" id="UP000317369"/>
    </source>
</evidence>
<dbReference type="Gene3D" id="1.20.58.220">
    <property type="entry name" value="Phosphate transport system protein phou homolog 2, domain 2"/>
    <property type="match status" value="2"/>
</dbReference>
<evidence type="ECO:0000256" key="7">
    <source>
        <dbReference type="ARBA" id="ARBA00056181"/>
    </source>
</evidence>
<protein>
    <recommendedName>
        <fullName evidence="8">Phosphate-specific transport system accessory protein PhoU</fullName>
    </recommendedName>
</protein>
<evidence type="ECO:0000259" key="9">
    <source>
        <dbReference type="Pfam" id="PF01895"/>
    </source>
</evidence>
<dbReference type="AlphaFoldDB" id="A0A517YQE1"/>
<evidence type="ECO:0000313" key="10">
    <source>
        <dbReference type="EMBL" id="QDU32446.1"/>
    </source>
</evidence>
<dbReference type="GO" id="GO:0045936">
    <property type="term" value="P:negative regulation of phosphate metabolic process"/>
    <property type="evidence" value="ECO:0007669"/>
    <property type="project" value="InterPro"/>
</dbReference>
<feature type="domain" description="PhoU" evidence="9">
    <location>
        <begin position="18"/>
        <end position="102"/>
    </location>
</feature>
<dbReference type="InterPro" id="IPR028366">
    <property type="entry name" value="PhoU"/>
</dbReference>
<evidence type="ECO:0000256" key="4">
    <source>
        <dbReference type="ARBA" id="ARBA00022448"/>
    </source>
</evidence>
<dbReference type="RefSeq" id="WP_145074053.1">
    <property type="nucleotide sequence ID" value="NZ_CP036425.1"/>
</dbReference>
<dbReference type="FunFam" id="1.20.58.220:FF:000004">
    <property type="entry name" value="Phosphate-specific transport system accessory protein PhoU"/>
    <property type="match status" value="1"/>
</dbReference>
<proteinExistence type="inferred from homology"/>
<comment type="function">
    <text evidence="7 8">Plays a role in the regulation of phosphate uptake.</text>
</comment>
<dbReference type="GO" id="GO:0005737">
    <property type="term" value="C:cytoplasm"/>
    <property type="evidence" value="ECO:0007669"/>
    <property type="project" value="UniProtKB-SubCell"/>
</dbReference>
<evidence type="ECO:0000256" key="3">
    <source>
        <dbReference type="ARBA" id="ARBA00011738"/>
    </source>
</evidence>
<sequence>MLHLVRQIDKLKTQLLAIGSQVEEALHNAITSIQDRNLELAQSTIDNDKLIDLAEIDLEEECLHTLALHQPVAHDLRFVIALLKINHDLERIGDLASSIAQQASFLAQESRIDVLPYDLPNMGKIAQTMLNKTLNALINQDVELAREVRKLDDQVDEIHRGMYTKTIAAMKDNPEQIDQYVHLQNVSRQLERIADHTVNIAKDVIYLVDGEIVRHAKLRQKANA</sequence>
<comment type="similarity">
    <text evidence="2 8">Belongs to the PhoU family.</text>
</comment>
<organism evidence="10 11">
    <name type="scientific">Poriferisphaera corsica</name>
    <dbReference type="NCBI Taxonomy" id="2528020"/>
    <lineage>
        <taxon>Bacteria</taxon>
        <taxon>Pseudomonadati</taxon>
        <taxon>Planctomycetota</taxon>
        <taxon>Phycisphaerae</taxon>
        <taxon>Phycisphaerales</taxon>
        <taxon>Phycisphaeraceae</taxon>
        <taxon>Poriferisphaera</taxon>
    </lineage>
</organism>
<dbReference type="SUPFAM" id="SSF109755">
    <property type="entry name" value="PhoU-like"/>
    <property type="match status" value="1"/>
</dbReference>
<dbReference type="EMBL" id="CP036425">
    <property type="protein sequence ID" value="QDU32446.1"/>
    <property type="molecule type" value="Genomic_DNA"/>
</dbReference>
<dbReference type="GO" id="GO:0006817">
    <property type="term" value="P:phosphate ion transport"/>
    <property type="evidence" value="ECO:0007669"/>
    <property type="project" value="UniProtKB-KW"/>
</dbReference>
<reference evidence="10 11" key="1">
    <citation type="submission" date="2019-02" db="EMBL/GenBank/DDBJ databases">
        <title>Deep-cultivation of Planctomycetes and their phenomic and genomic characterization uncovers novel biology.</title>
        <authorList>
            <person name="Wiegand S."/>
            <person name="Jogler M."/>
            <person name="Boedeker C."/>
            <person name="Pinto D."/>
            <person name="Vollmers J."/>
            <person name="Rivas-Marin E."/>
            <person name="Kohn T."/>
            <person name="Peeters S.H."/>
            <person name="Heuer A."/>
            <person name="Rast P."/>
            <person name="Oberbeckmann S."/>
            <person name="Bunk B."/>
            <person name="Jeske O."/>
            <person name="Meyerdierks A."/>
            <person name="Storesund J.E."/>
            <person name="Kallscheuer N."/>
            <person name="Luecker S."/>
            <person name="Lage O.M."/>
            <person name="Pohl T."/>
            <person name="Merkel B.J."/>
            <person name="Hornburger P."/>
            <person name="Mueller R.-W."/>
            <person name="Bruemmer F."/>
            <person name="Labrenz M."/>
            <person name="Spormann A.M."/>
            <person name="Op den Camp H."/>
            <person name="Overmann J."/>
            <person name="Amann R."/>
            <person name="Jetten M.S.M."/>
            <person name="Mascher T."/>
            <person name="Medema M.H."/>
            <person name="Devos D.P."/>
            <person name="Kaster A.-K."/>
            <person name="Ovreas L."/>
            <person name="Rohde M."/>
            <person name="Galperin M.Y."/>
            <person name="Jogler C."/>
        </authorList>
    </citation>
    <scope>NUCLEOTIDE SEQUENCE [LARGE SCALE GENOMIC DNA]</scope>
    <source>
        <strain evidence="10 11">KS4</strain>
    </source>
</reference>
<dbReference type="Pfam" id="PF01895">
    <property type="entry name" value="PhoU"/>
    <property type="match status" value="2"/>
</dbReference>